<sequence length="1483" mass="160475">MTVQHDKKKGRASVCWASAVAAAVVFRVAHWARQTEGVVKGDETRRTLARSRARGRVPGTHAARRDTKRPKGGGRRRRRSGRDAQWVQEVKIGGAVMKIEMRCGKKEKERGGGPRSGRLAGWQAGWLAGCGRVVVVCGYVCGGRTDDGEPCKAQRVVLTDTRKSTGGGTGVCECREEEEEEEEEVRVGCSGSGRRRYLAQSRCESKRERMCVRERRGMDPRHGTYSYHTEMGSEARRGQGEATRQGKARQDPLSGVWARDAAVARGNGMTGGAAQWWRARQWKGKGDPFSIVGGEESLSGPRHVLSILASPVHSSQVLHGRLQVAVHPSPSCNGLVVWLGFWLRLWLWLWFWLRWLASSWAPRDAPKSRAAVRVRASETSTRGTYSYLLAVGPGQPSPGAGSGRTPVRRPSPPKGLRITKDGWMPCARKCAEPPTTASPVHPSIILPPIPSLTHSPRSQSASLRAAELRVRADQQAPARQLGITKTASRLFGTAPGVGLAAFGHSPLGVSKTGLELQAWPASPPQIARAHLPACYYEGRFVPVVRWVRREALPGISGLARPERSGPGTASLDVWALGLALIEGEGPGAVPRAPHGSQQGGSCRRPGIAGNAPGQEHQLPTRPASMFQLPGEGRDCARRSGVTPPPRQTLAGWARHQAAAGVTQRAGIRDLYRRCDSPGCAWSPVPPQGWTGPGHHPRTHADLASERRGDAREADRDAWMWAWAWEWEPASQLLDAAHMDGETCWCTASGHGHAHATACTAGTTLGGRCAALLCCCCAAALLRTPLQQRALHWLPSNFPPLLHAGHFPAFCTAFHPPPKTTLEPWKGQKKGTCPLVRPVTLASSPAHSGGSATTTTSLEHRLHPPSTTYRPPLTSPLAVSPRGLPSASPAHSLAATAASGTRGLVAKSSFEAHSSGALIPEHSCPSCQLAAPPPHLGIALTAARTFTRSLRSVASPARLVHFVLRTYADHTESPNLRPSVSRLWLGPSTPARPSVRPSSSSLNLDEPETRVDSNRIEASIRGCPPAPLAESTRIAVQRREPTSMKSPDLLRPCRWLVATRSRRRALVRVGLVVVLVPLLLQLVLAYLLGGDARLLPPELLRAKNLLLVTAHPDDECLFFAPSVLGVLDRNHAVKGSLLVMSTGNNYGIGEKRKQELKGSCQALGIDATRCEALDHPDLQDNPKVWWDTSIIQPILKDYVHKWDIDAIITFDEGGVSGHINHRAVSAAVSEYVVNDGKAPPAYKLVTTGVLRKYTVLLDLPLTALSFTWRIVAAACFPSATADPKYSTKALVANTWHRYQRTRGAFASHDSQYSWDRHLYMVLSRTMLLGRRKDPITEVMAGNTFAPPPRARVVLADVAWRRFASDDELLAFVCRNLGAGLMRCAKSACVPARLGLALLAFLFSIAGCWRCWNPVCAPRDMPAALTGVRIARLVKHRSRQGRRPWPVWRRGSLSYPAPTPSSESAAATSVQASSAGVCPVTAGDG</sequence>
<keyword evidence="4" id="KW-1133">Transmembrane helix</keyword>
<feature type="region of interest" description="Disordered" evidence="3">
    <location>
        <begin position="232"/>
        <end position="251"/>
    </location>
</feature>
<evidence type="ECO:0000256" key="1">
    <source>
        <dbReference type="ARBA" id="ARBA00006066"/>
    </source>
</evidence>
<dbReference type="PANTHER" id="PTHR12993">
    <property type="entry name" value="N-ACETYLGLUCOSAMINYL-PHOSPHATIDYLINOSITOL DE-N-ACETYLASE-RELATED"/>
    <property type="match status" value="1"/>
</dbReference>
<accession>A0ABR0C109</accession>
<feature type="region of interest" description="Disordered" evidence="3">
    <location>
        <begin position="986"/>
        <end position="1007"/>
    </location>
</feature>
<dbReference type="Pfam" id="PF02585">
    <property type="entry name" value="PIG-L"/>
    <property type="match status" value="1"/>
</dbReference>
<dbReference type="PANTHER" id="PTHR12993:SF11">
    <property type="entry name" value="N-ACETYLGLUCOSAMINYL-PHOSPHATIDYLINOSITOL DE-N-ACETYLASE"/>
    <property type="match status" value="1"/>
</dbReference>
<feature type="compositionally biased region" description="Low complexity" evidence="3">
    <location>
        <begin position="842"/>
        <end position="856"/>
    </location>
</feature>
<gene>
    <name evidence="5" type="ORF">Purlil1_5652</name>
</gene>
<dbReference type="SUPFAM" id="SSF102588">
    <property type="entry name" value="LmbE-like"/>
    <property type="match status" value="1"/>
</dbReference>
<feature type="compositionally biased region" description="Basic residues" evidence="3">
    <location>
        <begin position="66"/>
        <end position="80"/>
    </location>
</feature>
<comment type="caution">
    <text evidence="5">The sequence shown here is derived from an EMBL/GenBank/DDBJ whole genome shotgun (WGS) entry which is preliminary data.</text>
</comment>
<evidence type="ECO:0000256" key="4">
    <source>
        <dbReference type="SAM" id="Phobius"/>
    </source>
</evidence>
<evidence type="ECO:0000313" key="5">
    <source>
        <dbReference type="EMBL" id="KAK4090026.1"/>
    </source>
</evidence>
<evidence type="ECO:0000256" key="3">
    <source>
        <dbReference type="SAM" id="MobiDB-lite"/>
    </source>
</evidence>
<evidence type="ECO:0000313" key="6">
    <source>
        <dbReference type="Proteomes" id="UP001287286"/>
    </source>
</evidence>
<dbReference type="Proteomes" id="UP001287286">
    <property type="component" value="Unassembled WGS sequence"/>
</dbReference>
<evidence type="ECO:0000256" key="2">
    <source>
        <dbReference type="ARBA" id="ARBA00012176"/>
    </source>
</evidence>
<keyword evidence="4" id="KW-0812">Transmembrane</keyword>
<feature type="region of interest" description="Disordered" evidence="3">
    <location>
        <begin position="1455"/>
        <end position="1483"/>
    </location>
</feature>
<feature type="region of interest" description="Disordered" evidence="3">
    <location>
        <begin position="38"/>
        <end position="85"/>
    </location>
</feature>
<keyword evidence="4" id="KW-0472">Membrane</keyword>
<dbReference type="InterPro" id="IPR003737">
    <property type="entry name" value="GlcNAc_PI_deacetylase-related"/>
</dbReference>
<name>A0ABR0C109_PURLI</name>
<feature type="region of interest" description="Disordered" evidence="3">
    <location>
        <begin position="842"/>
        <end position="890"/>
    </location>
</feature>
<dbReference type="Gene3D" id="3.40.50.10320">
    <property type="entry name" value="LmbE-like"/>
    <property type="match status" value="1"/>
</dbReference>
<feature type="region of interest" description="Disordered" evidence="3">
    <location>
        <begin position="685"/>
        <end position="705"/>
    </location>
</feature>
<feature type="compositionally biased region" description="Low complexity" evidence="3">
    <location>
        <begin position="1458"/>
        <end position="1473"/>
    </location>
</feature>
<dbReference type="EMBL" id="JAWRVI010000017">
    <property type="protein sequence ID" value="KAK4090026.1"/>
    <property type="molecule type" value="Genomic_DNA"/>
</dbReference>
<feature type="transmembrane region" description="Helical" evidence="4">
    <location>
        <begin position="12"/>
        <end position="32"/>
    </location>
</feature>
<feature type="region of interest" description="Disordered" evidence="3">
    <location>
        <begin position="393"/>
        <end position="418"/>
    </location>
</feature>
<dbReference type="EC" id="3.5.1.89" evidence="2"/>
<protein>
    <recommendedName>
        <fullName evidence="2">N-acetylglucosaminylphosphatidylinositol deacetylase</fullName>
        <ecNumber evidence="2">3.5.1.89</ecNumber>
    </recommendedName>
</protein>
<proteinExistence type="inferred from homology"/>
<keyword evidence="6" id="KW-1185">Reference proteome</keyword>
<organism evidence="5 6">
    <name type="scientific">Purpureocillium lilacinum</name>
    <name type="common">Paecilomyces lilacinus</name>
    <dbReference type="NCBI Taxonomy" id="33203"/>
    <lineage>
        <taxon>Eukaryota</taxon>
        <taxon>Fungi</taxon>
        <taxon>Dikarya</taxon>
        <taxon>Ascomycota</taxon>
        <taxon>Pezizomycotina</taxon>
        <taxon>Sordariomycetes</taxon>
        <taxon>Hypocreomycetidae</taxon>
        <taxon>Hypocreales</taxon>
        <taxon>Ophiocordycipitaceae</taxon>
        <taxon>Purpureocillium</taxon>
    </lineage>
</organism>
<dbReference type="InterPro" id="IPR024078">
    <property type="entry name" value="LmbE-like_dom_sf"/>
</dbReference>
<comment type="similarity">
    <text evidence="1">Belongs to the PIGL family.</text>
</comment>
<reference evidence="5 6" key="1">
    <citation type="journal article" date="2024" name="Microbiol. Resour. Announc.">
        <title>Genome annotations for the ascomycete fungi Trichoderma harzianum, Trichoderma aggressivum, and Purpureocillium lilacinum.</title>
        <authorList>
            <person name="Beijen E.P.W."/>
            <person name="Ohm R.A."/>
        </authorList>
    </citation>
    <scope>NUCLEOTIDE SEQUENCE [LARGE SCALE GENOMIC DNA]</scope>
    <source>
        <strain evidence="5 6">CBS 150709</strain>
    </source>
</reference>
<feature type="compositionally biased region" description="Low complexity" evidence="3">
    <location>
        <begin position="986"/>
        <end position="1000"/>
    </location>
</feature>
<feature type="region of interest" description="Disordered" evidence="3">
    <location>
        <begin position="591"/>
        <end position="621"/>
    </location>
</feature>